<protein>
    <submittedName>
        <fullName evidence="2">Putative AAA-ATPase</fullName>
    </submittedName>
</protein>
<evidence type="ECO:0000313" key="3">
    <source>
        <dbReference type="Proteomes" id="UP000295064"/>
    </source>
</evidence>
<dbReference type="AlphaFoldDB" id="A0A4R6LYU9"/>
<reference evidence="2 3" key="1">
    <citation type="submission" date="2019-03" db="EMBL/GenBank/DDBJ databases">
        <title>Subsurface microbial communities from deep shales in Ohio and West Virginia, USA.</title>
        <authorList>
            <person name="Wrighton K."/>
        </authorList>
    </citation>
    <scope>NUCLEOTIDE SEQUENCE [LARGE SCALE GENOMIC DNA]</scope>
    <source>
        <strain evidence="2 3">MA284_T2</strain>
    </source>
</reference>
<gene>
    <name evidence="2" type="ORF">DFR79_10422</name>
</gene>
<dbReference type="OrthoDB" id="1050390at2"/>
<dbReference type="RefSeq" id="WP_133514178.1">
    <property type="nucleotide sequence ID" value="NZ_SNWX01000004.1"/>
</dbReference>
<comment type="caution">
    <text evidence="2">The sequence shown here is derived from an EMBL/GenBank/DDBJ whole genome shotgun (WGS) entry which is preliminary data.</text>
</comment>
<feature type="domain" description="AAA-ATPase-like" evidence="1">
    <location>
        <begin position="11"/>
        <end position="63"/>
    </location>
</feature>
<sequence>MQDLVTDRAYFKSIIESNSLYIDKTEFVYKIASSEEKFFLLNRPRRFGKSLFVNTLKSFYQGDPRSRLLCSQKTQDKFFHQSQHH</sequence>
<accession>A0A4R6LYU9</accession>
<evidence type="ECO:0000259" key="1">
    <source>
        <dbReference type="Pfam" id="PF09820"/>
    </source>
</evidence>
<dbReference type="Proteomes" id="UP000295064">
    <property type="component" value="Unassembled WGS sequence"/>
</dbReference>
<proteinExistence type="predicted"/>
<name>A0A4R6LYU9_9FIRM</name>
<dbReference type="PANTHER" id="PTHR34825">
    <property type="entry name" value="CONSERVED PROTEIN, WITH A WEAK D-GALACTARATE DEHYDRATASE/ALTRONATE HYDROLASE DOMAIN"/>
    <property type="match status" value="1"/>
</dbReference>
<dbReference type="PANTHER" id="PTHR34825:SF1">
    <property type="entry name" value="AAA-ATPASE-LIKE DOMAIN-CONTAINING PROTEIN"/>
    <property type="match status" value="1"/>
</dbReference>
<evidence type="ECO:0000313" key="2">
    <source>
        <dbReference type="EMBL" id="TDO94057.1"/>
    </source>
</evidence>
<dbReference type="InterPro" id="IPR018631">
    <property type="entry name" value="AAA-ATPase-like_dom"/>
</dbReference>
<dbReference type="EMBL" id="SNWX01000004">
    <property type="protein sequence ID" value="TDO94057.1"/>
    <property type="molecule type" value="Genomic_DNA"/>
</dbReference>
<dbReference type="Pfam" id="PF09820">
    <property type="entry name" value="AAA-ATPase_like"/>
    <property type="match status" value="1"/>
</dbReference>
<organism evidence="2 3">
    <name type="scientific">Halanaerobium saccharolyticum</name>
    <dbReference type="NCBI Taxonomy" id="43595"/>
    <lineage>
        <taxon>Bacteria</taxon>
        <taxon>Bacillati</taxon>
        <taxon>Bacillota</taxon>
        <taxon>Clostridia</taxon>
        <taxon>Halanaerobiales</taxon>
        <taxon>Halanaerobiaceae</taxon>
        <taxon>Halanaerobium</taxon>
    </lineage>
</organism>